<evidence type="ECO:0000313" key="2">
    <source>
        <dbReference type="EMBL" id="MBL4914304.1"/>
    </source>
</evidence>
<keyword evidence="1" id="KW-0472">Membrane</keyword>
<feature type="transmembrane region" description="Helical" evidence="1">
    <location>
        <begin position="12"/>
        <end position="33"/>
    </location>
</feature>
<dbReference type="RefSeq" id="WP_202722560.1">
    <property type="nucleotide sequence ID" value="NZ_BPEX01000020.1"/>
</dbReference>
<keyword evidence="1" id="KW-0812">Transmembrane</keyword>
<reference evidence="2 3" key="1">
    <citation type="submission" date="2021-01" db="EMBL/GenBank/DDBJ databases">
        <title>Genome sequence of Shewanella schlegeliana JCM 11561.</title>
        <authorList>
            <person name="Zhang H."/>
            <person name="Li C."/>
        </authorList>
    </citation>
    <scope>NUCLEOTIDE SEQUENCE [LARGE SCALE GENOMIC DNA]</scope>
    <source>
        <strain evidence="2 3">JCM 11561</strain>
    </source>
</reference>
<gene>
    <name evidence="2" type="ORF">JMA39_14440</name>
</gene>
<protein>
    <recommendedName>
        <fullName evidence="4">TerB-C domain-containing protein</fullName>
    </recommendedName>
</protein>
<dbReference type="EMBL" id="JAESVD010000008">
    <property type="protein sequence ID" value="MBL4914304.1"/>
    <property type="molecule type" value="Genomic_DNA"/>
</dbReference>
<evidence type="ECO:0008006" key="4">
    <source>
        <dbReference type="Google" id="ProtNLM"/>
    </source>
</evidence>
<evidence type="ECO:0000313" key="3">
    <source>
        <dbReference type="Proteomes" id="UP000604898"/>
    </source>
</evidence>
<sequence length="495" mass="56502">MQDSLKGIVTYWFFLISFWSIAVACCFTGKEAIKHLSVKRSIKHIMFGLPIFILFYFVVKAFGVPEFVVYDHVKPLKYQNEIIYPAVQIHPILQDARYERLGYINQDLSQFEPSVEIFAQFKTPRLEHTTVHGLNSYINEAALLALILIWLLFTNKLHNSLSASDAYYDAIENPNLESYLSYINASQPIRFLQPIKRRKAKKTIKLITRFYNKIQVRFFERLYEKHPLPVYMTLIDYFNNNTESHPSLAFSVSTENASENALTKRMNDGAPFNQNYMLPNSSQLSKSLSESVIYVLNNLTAENYISYTSEAALAVNCPLQYQYSPHWLETEGKEKVINVFFSKKPNSCNDAKTFIPEGMFSIIKGVKQVKKSSSNKEKVSIAVAKQIMPTFIKGSAIALQAEASTVNKQQIQDKLKYISNKNKDLLDKVIRSGKDAVKDEVIDKVIEEALSQNAVFIDGMIGDVYDLVTEHSDLFNEIIDPETVFGFIEVLAEGE</sequence>
<comment type="caution">
    <text evidence="2">The sequence shown here is derived from an EMBL/GenBank/DDBJ whole genome shotgun (WGS) entry which is preliminary data.</text>
</comment>
<keyword evidence="1" id="KW-1133">Transmembrane helix</keyword>
<feature type="transmembrane region" description="Helical" evidence="1">
    <location>
        <begin position="45"/>
        <end position="64"/>
    </location>
</feature>
<keyword evidence="3" id="KW-1185">Reference proteome</keyword>
<evidence type="ECO:0000256" key="1">
    <source>
        <dbReference type="SAM" id="Phobius"/>
    </source>
</evidence>
<accession>A0ABS1T0V9</accession>
<proteinExistence type="predicted"/>
<name>A0ABS1T0V9_9GAMM</name>
<dbReference type="PROSITE" id="PS51257">
    <property type="entry name" value="PROKAR_LIPOPROTEIN"/>
    <property type="match status" value="1"/>
</dbReference>
<dbReference type="Proteomes" id="UP000604898">
    <property type="component" value="Unassembled WGS sequence"/>
</dbReference>
<organism evidence="2 3">
    <name type="scientific">Shewanella schlegeliana</name>
    <dbReference type="NCBI Taxonomy" id="190308"/>
    <lineage>
        <taxon>Bacteria</taxon>
        <taxon>Pseudomonadati</taxon>
        <taxon>Pseudomonadota</taxon>
        <taxon>Gammaproteobacteria</taxon>
        <taxon>Alteromonadales</taxon>
        <taxon>Shewanellaceae</taxon>
        <taxon>Shewanella</taxon>
    </lineage>
</organism>